<proteinExistence type="predicted"/>
<evidence type="ECO:0000256" key="2">
    <source>
        <dbReference type="PROSITE-ProRule" id="PRU00708"/>
    </source>
</evidence>
<accession>A0A1Q3C765</accession>
<dbReference type="Gene3D" id="1.25.40.10">
    <property type="entry name" value="Tetratricopeptide repeat domain"/>
    <property type="match status" value="5"/>
</dbReference>
<dbReference type="EMBL" id="BDDD01001449">
    <property type="protein sequence ID" value="GAV76117.1"/>
    <property type="molecule type" value="Genomic_DNA"/>
</dbReference>
<reference evidence="4" key="1">
    <citation type="submission" date="2016-04" db="EMBL/GenBank/DDBJ databases">
        <title>Cephalotus genome sequencing.</title>
        <authorList>
            <person name="Fukushima K."/>
            <person name="Hasebe M."/>
            <person name="Fang X."/>
        </authorList>
    </citation>
    <scope>NUCLEOTIDE SEQUENCE [LARGE SCALE GENOMIC DNA]</scope>
    <source>
        <strain evidence="4">cv. St1</strain>
    </source>
</reference>
<feature type="repeat" description="PPR" evidence="2">
    <location>
        <begin position="584"/>
        <end position="618"/>
    </location>
</feature>
<dbReference type="OrthoDB" id="1663914at2759"/>
<dbReference type="Pfam" id="PF13041">
    <property type="entry name" value="PPR_2"/>
    <property type="match status" value="2"/>
</dbReference>
<dbReference type="FunFam" id="1.25.40.10:FF:000344">
    <property type="entry name" value="Pentatricopeptide repeat-containing protein"/>
    <property type="match status" value="1"/>
</dbReference>
<dbReference type="PANTHER" id="PTHR47926">
    <property type="entry name" value="PENTATRICOPEPTIDE REPEAT-CONTAINING PROTEIN"/>
    <property type="match status" value="1"/>
</dbReference>
<dbReference type="FunFam" id="1.25.40.10:FF:000738">
    <property type="entry name" value="Pentatricopeptide repeat-containing protein chloroplastic"/>
    <property type="match status" value="1"/>
</dbReference>
<dbReference type="InterPro" id="IPR046960">
    <property type="entry name" value="PPR_At4g14850-like_plant"/>
</dbReference>
<feature type="repeat" description="PPR" evidence="2">
    <location>
        <begin position="184"/>
        <end position="218"/>
    </location>
</feature>
<organism evidence="3 4">
    <name type="scientific">Cephalotus follicularis</name>
    <name type="common">Albany pitcher plant</name>
    <dbReference type="NCBI Taxonomy" id="3775"/>
    <lineage>
        <taxon>Eukaryota</taxon>
        <taxon>Viridiplantae</taxon>
        <taxon>Streptophyta</taxon>
        <taxon>Embryophyta</taxon>
        <taxon>Tracheophyta</taxon>
        <taxon>Spermatophyta</taxon>
        <taxon>Magnoliopsida</taxon>
        <taxon>eudicotyledons</taxon>
        <taxon>Gunneridae</taxon>
        <taxon>Pentapetalae</taxon>
        <taxon>rosids</taxon>
        <taxon>fabids</taxon>
        <taxon>Oxalidales</taxon>
        <taxon>Cephalotaceae</taxon>
        <taxon>Cephalotus</taxon>
    </lineage>
</organism>
<dbReference type="FunFam" id="1.25.40.10:FF:000381">
    <property type="entry name" value="Pentatricopeptide repeat-containing protein"/>
    <property type="match status" value="1"/>
</dbReference>
<keyword evidence="4" id="KW-1185">Reference proteome</keyword>
<feature type="repeat" description="PPR" evidence="2">
    <location>
        <begin position="382"/>
        <end position="416"/>
    </location>
</feature>
<evidence type="ECO:0000256" key="1">
    <source>
        <dbReference type="ARBA" id="ARBA00022737"/>
    </source>
</evidence>
<name>A0A1Q3C765_CEPFO</name>
<dbReference type="Pfam" id="PF01535">
    <property type="entry name" value="PPR"/>
    <property type="match status" value="3"/>
</dbReference>
<protein>
    <submittedName>
        <fullName evidence="3">PPR domain-containing protein/PPR_2 domain-containing protein</fullName>
    </submittedName>
</protein>
<keyword evidence="1" id="KW-0677">Repeat</keyword>
<evidence type="ECO:0000313" key="3">
    <source>
        <dbReference type="EMBL" id="GAV76117.1"/>
    </source>
</evidence>
<dbReference type="Pfam" id="PF20431">
    <property type="entry name" value="E_motif"/>
    <property type="match status" value="1"/>
</dbReference>
<sequence length="805" mass="89512">MKKLNTSTTTALPLIKTLITQNHHPQALRSSLSLHSPILTDQIYSLFIKKGHPLDPILSTTLITHFSKLGHLSSALTFLFDTPRPDVITFNATISGLARFRQPGPVFELFNRLRQWDLVPDVFTFSSLVKVCESLRENESAHCVCLMLGFGFNAFVVSGLIENYAKSGALGSAERCFRECLDMDNVVFTAMICGYVWNEEFDMAKEVFVEMIGLGFEVNEFSLSGLMGALFHVREGEQIHGFGVKMGFLCGGSIHLSNAVTSMYNRCGRKLSAVMVFDEISEPDVFSWTERIGASYDSMEALKLFNDLHGRGLEMNEYIVTTVLSAVGHEMMLKSGKQIQALCHKAGYLDAVSVGNALISMYGECSCMDDARCVFDNMAFRDFVSWNSLIAGYSGNRLVTQALEVLSKMRDLLIRLNNYTIASILEVVSYLNSLTLAVQIHSCMIKTNFMLDESMVSCLITTYGRCSGIDESKRVFFEIDKINVVHINAMTSTLVHAGFHADAVELFQITRSSCIEVDNTTFSIILKACGALTDLGQGSAIHSLALKLGFVEDIYVGSAIIDIYCKCGSIGDAEKAFRGTSRHNLAACNAMMMGYAQHGHHHDVFKLHKEMSEFGIEPDEITYLGVLTSCCHAGLVEEAHTYLYSMFEFHGVIPHLEHYACMVDLLGRVGLLEDAKRTIDQMTIQPDARIWQILLSACNIHGNVDLGRVAASKLFELQPDNESAYVLLSNLYASAGMWNATGKLRKEMKEKVIRKEPGSSWIQVGGSTHYFFADDMSHPDTKEIFAELLRLCKQISPDQEELVLF</sequence>
<dbReference type="GO" id="GO:0003723">
    <property type="term" value="F:RNA binding"/>
    <property type="evidence" value="ECO:0007669"/>
    <property type="project" value="InterPro"/>
</dbReference>
<dbReference type="InParanoid" id="A0A1Q3C765"/>
<dbReference type="InterPro" id="IPR046848">
    <property type="entry name" value="E_motif"/>
</dbReference>
<feature type="repeat" description="PPR" evidence="2">
    <location>
        <begin position="86"/>
        <end position="120"/>
    </location>
</feature>
<dbReference type="InterPro" id="IPR002885">
    <property type="entry name" value="PPR_rpt"/>
</dbReference>
<dbReference type="PROSITE" id="PS51375">
    <property type="entry name" value="PPR"/>
    <property type="match status" value="5"/>
</dbReference>
<evidence type="ECO:0000313" key="4">
    <source>
        <dbReference type="Proteomes" id="UP000187406"/>
    </source>
</evidence>
<gene>
    <name evidence="3" type="ORF">CFOL_v3_19592</name>
</gene>
<dbReference type="Proteomes" id="UP000187406">
    <property type="component" value="Unassembled WGS sequence"/>
</dbReference>
<dbReference type="NCBIfam" id="TIGR00756">
    <property type="entry name" value="PPR"/>
    <property type="match status" value="3"/>
</dbReference>
<dbReference type="InterPro" id="IPR011990">
    <property type="entry name" value="TPR-like_helical_dom_sf"/>
</dbReference>
<dbReference type="AlphaFoldDB" id="A0A1Q3C765"/>
<feature type="repeat" description="PPR" evidence="2">
    <location>
        <begin position="619"/>
        <end position="654"/>
    </location>
</feature>
<dbReference type="GO" id="GO:0009451">
    <property type="term" value="P:RNA modification"/>
    <property type="evidence" value="ECO:0007669"/>
    <property type="project" value="InterPro"/>
</dbReference>
<comment type="caution">
    <text evidence="3">The sequence shown here is derived from an EMBL/GenBank/DDBJ whole genome shotgun (WGS) entry which is preliminary data.</text>
</comment>